<dbReference type="InterPro" id="IPR029062">
    <property type="entry name" value="Class_I_gatase-like"/>
</dbReference>
<accession>A0A5N5SXE5</accession>
<dbReference type="SUPFAM" id="SSF52317">
    <property type="entry name" value="Class I glutamine amidotransferase-like"/>
    <property type="match status" value="1"/>
</dbReference>
<name>A0A5N5SXE5_9CRUS</name>
<dbReference type="NCBIfam" id="NF008747">
    <property type="entry name" value="PRK11780.1"/>
    <property type="match status" value="1"/>
</dbReference>
<dbReference type="EMBL" id="SEYY01019355">
    <property type="protein sequence ID" value="KAB7498349.1"/>
    <property type="molecule type" value="Genomic_DNA"/>
</dbReference>
<proteinExistence type="predicted"/>
<comment type="caution">
    <text evidence="1">The sequence shown here is derived from an EMBL/GenBank/DDBJ whole genome shotgun (WGS) entry which is preliminary data.</text>
</comment>
<dbReference type="AlphaFoldDB" id="A0A5N5SXE5"/>
<evidence type="ECO:0000313" key="1">
    <source>
        <dbReference type="EMBL" id="KAB7498349.1"/>
    </source>
</evidence>
<gene>
    <name evidence="1" type="ORF">Anas_03227</name>
</gene>
<dbReference type="PANTHER" id="PTHR10224:SF17">
    <property type="entry name" value="DJ-1_PFPI DOMAIN-CONTAINING PROTEIN"/>
    <property type="match status" value="1"/>
</dbReference>
<dbReference type="PANTHER" id="PTHR10224">
    <property type="entry name" value="ES1 PROTEIN HOMOLOG, MITOCHONDRIAL"/>
    <property type="match status" value="1"/>
</dbReference>
<dbReference type="Proteomes" id="UP000326759">
    <property type="component" value="Unassembled WGS sequence"/>
</dbReference>
<keyword evidence="2" id="KW-1185">Reference proteome</keyword>
<dbReference type="OrthoDB" id="543156at2759"/>
<evidence type="ECO:0000313" key="2">
    <source>
        <dbReference type="Proteomes" id="UP000326759"/>
    </source>
</evidence>
<dbReference type="Gene3D" id="3.40.50.880">
    <property type="match status" value="1"/>
</dbReference>
<dbReference type="GO" id="GO:0005739">
    <property type="term" value="C:mitochondrion"/>
    <property type="evidence" value="ECO:0007669"/>
    <property type="project" value="TreeGrafter"/>
</dbReference>
<sequence length="240" mass="25580">MNMLSHTVRNIYKVSGNLSTISLRNFTVSSYLQGPTVAVIYGTEIHEATAILANLSRAGADIQCYAPDEKQMHVVDHIKGAPDEKDSRNVLVESARIARGNVKPLSELTSSSADAVIFPGGFGAAKNLSDFAVNGPNMTVKPDVERVIKDFHTSKKPIGLCCIAPMLAAKTLGPVGVKITLGKSDDGSGNWPNGGSLEAAKALGANPIEKGVDEIVVDETKQSCNDSSLYVWDRKISRNI</sequence>
<organism evidence="1 2">
    <name type="scientific">Armadillidium nasatum</name>
    <dbReference type="NCBI Taxonomy" id="96803"/>
    <lineage>
        <taxon>Eukaryota</taxon>
        <taxon>Metazoa</taxon>
        <taxon>Ecdysozoa</taxon>
        <taxon>Arthropoda</taxon>
        <taxon>Crustacea</taxon>
        <taxon>Multicrustacea</taxon>
        <taxon>Malacostraca</taxon>
        <taxon>Eumalacostraca</taxon>
        <taxon>Peracarida</taxon>
        <taxon>Isopoda</taxon>
        <taxon>Oniscidea</taxon>
        <taxon>Crinocheta</taxon>
        <taxon>Armadillidiidae</taxon>
        <taxon>Armadillidium</taxon>
    </lineage>
</organism>
<protein>
    <submittedName>
        <fullName evidence="1">ES1-like protein, mitochondrial</fullName>
    </submittedName>
</protein>
<reference evidence="1 2" key="1">
    <citation type="journal article" date="2019" name="PLoS Biol.">
        <title>Sex chromosomes control vertical transmission of feminizing Wolbachia symbionts in an isopod.</title>
        <authorList>
            <person name="Becking T."/>
            <person name="Chebbi M.A."/>
            <person name="Giraud I."/>
            <person name="Moumen B."/>
            <person name="Laverre T."/>
            <person name="Caubet Y."/>
            <person name="Peccoud J."/>
            <person name="Gilbert C."/>
            <person name="Cordaux R."/>
        </authorList>
    </citation>
    <scope>NUCLEOTIDE SEQUENCE [LARGE SCALE GENOMIC DNA]</scope>
    <source>
        <strain evidence="1">ANa2</strain>
        <tissue evidence="1">Whole body excluding digestive tract and cuticle</tissue>
    </source>
</reference>